<comment type="caution">
    <text evidence="1">The sequence shown here is derived from an EMBL/GenBank/DDBJ whole genome shotgun (WGS) entry which is preliminary data.</text>
</comment>
<accession>A0AAV4I4Z5</accession>
<reference evidence="1 2" key="1">
    <citation type="journal article" date="2021" name="Elife">
        <title>Chloroplast acquisition without the gene transfer in kleptoplastic sea slugs, Plakobranchus ocellatus.</title>
        <authorList>
            <person name="Maeda T."/>
            <person name="Takahashi S."/>
            <person name="Yoshida T."/>
            <person name="Shimamura S."/>
            <person name="Takaki Y."/>
            <person name="Nagai Y."/>
            <person name="Toyoda A."/>
            <person name="Suzuki Y."/>
            <person name="Arimoto A."/>
            <person name="Ishii H."/>
            <person name="Satoh N."/>
            <person name="Nishiyama T."/>
            <person name="Hasebe M."/>
            <person name="Maruyama T."/>
            <person name="Minagawa J."/>
            <person name="Obokata J."/>
            <person name="Shigenobu S."/>
        </authorList>
    </citation>
    <scope>NUCLEOTIDE SEQUENCE [LARGE SCALE GENOMIC DNA]</scope>
</reference>
<sequence>MVFVGVQYDYDEMDFYRLYLSDLRLEPIAVSKTPFLGDTGVLEKNEHCPLDAFGGSNPKHFTIRRTSLNCH</sequence>
<dbReference type="AlphaFoldDB" id="A0AAV4I4Z5"/>
<organism evidence="1 2">
    <name type="scientific">Elysia marginata</name>
    <dbReference type="NCBI Taxonomy" id="1093978"/>
    <lineage>
        <taxon>Eukaryota</taxon>
        <taxon>Metazoa</taxon>
        <taxon>Spiralia</taxon>
        <taxon>Lophotrochozoa</taxon>
        <taxon>Mollusca</taxon>
        <taxon>Gastropoda</taxon>
        <taxon>Heterobranchia</taxon>
        <taxon>Euthyneura</taxon>
        <taxon>Panpulmonata</taxon>
        <taxon>Sacoglossa</taxon>
        <taxon>Placobranchoidea</taxon>
        <taxon>Plakobranchidae</taxon>
        <taxon>Elysia</taxon>
    </lineage>
</organism>
<gene>
    <name evidence="1" type="ORF">ElyMa_001199200</name>
</gene>
<evidence type="ECO:0000313" key="2">
    <source>
        <dbReference type="Proteomes" id="UP000762676"/>
    </source>
</evidence>
<evidence type="ECO:0000313" key="1">
    <source>
        <dbReference type="EMBL" id="GFS05404.1"/>
    </source>
</evidence>
<proteinExistence type="predicted"/>
<keyword evidence="2" id="KW-1185">Reference proteome</keyword>
<dbReference type="EMBL" id="BMAT01002358">
    <property type="protein sequence ID" value="GFS05404.1"/>
    <property type="molecule type" value="Genomic_DNA"/>
</dbReference>
<name>A0AAV4I4Z5_9GAST</name>
<dbReference type="Proteomes" id="UP000762676">
    <property type="component" value="Unassembled WGS sequence"/>
</dbReference>
<protein>
    <submittedName>
        <fullName evidence="1">Uncharacterized protein</fullName>
    </submittedName>
</protein>